<comment type="caution">
    <text evidence="2">The sequence shown here is derived from an EMBL/GenBank/DDBJ whole genome shotgun (WGS) entry which is preliminary data.</text>
</comment>
<protein>
    <recommendedName>
        <fullName evidence="4">DUF38 domain-containing protein</fullName>
    </recommendedName>
</protein>
<proteinExistence type="predicted"/>
<dbReference type="PANTHER" id="PTHR31379">
    <property type="entry name" value="F-BOX C PROTEIN-RELATED-RELATED"/>
    <property type="match status" value="1"/>
</dbReference>
<evidence type="ECO:0008006" key="4">
    <source>
        <dbReference type="Google" id="ProtNLM"/>
    </source>
</evidence>
<evidence type="ECO:0000313" key="3">
    <source>
        <dbReference type="Proteomes" id="UP000483820"/>
    </source>
</evidence>
<dbReference type="KEGG" id="crq:GCK72_021066"/>
<dbReference type="AlphaFoldDB" id="A0A6A5GIJ7"/>
<reference evidence="2 3" key="1">
    <citation type="submission" date="2019-12" db="EMBL/GenBank/DDBJ databases">
        <title>Chromosome-level assembly of the Caenorhabditis remanei genome.</title>
        <authorList>
            <person name="Teterina A.A."/>
            <person name="Willis J.H."/>
            <person name="Phillips P.C."/>
        </authorList>
    </citation>
    <scope>NUCLEOTIDE SEQUENCE [LARGE SCALE GENOMIC DNA]</scope>
    <source>
        <strain evidence="2 3">PX506</strain>
        <tissue evidence="2">Whole organism</tissue>
    </source>
</reference>
<dbReference type="InterPro" id="IPR021942">
    <property type="entry name" value="DUF3557"/>
</dbReference>
<dbReference type="PANTHER" id="PTHR31379:SF4">
    <property type="entry name" value="F-BOX C PROTEIN-RELATED"/>
    <property type="match status" value="1"/>
</dbReference>
<evidence type="ECO:0000313" key="2">
    <source>
        <dbReference type="EMBL" id="KAF1754503.1"/>
    </source>
</evidence>
<organism evidence="2 3">
    <name type="scientific">Caenorhabditis remanei</name>
    <name type="common">Caenorhabditis vulgaris</name>
    <dbReference type="NCBI Taxonomy" id="31234"/>
    <lineage>
        <taxon>Eukaryota</taxon>
        <taxon>Metazoa</taxon>
        <taxon>Ecdysozoa</taxon>
        <taxon>Nematoda</taxon>
        <taxon>Chromadorea</taxon>
        <taxon>Rhabditida</taxon>
        <taxon>Rhabditina</taxon>
        <taxon>Rhabditomorpha</taxon>
        <taxon>Rhabditoidea</taxon>
        <taxon>Rhabditidae</taxon>
        <taxon>Peloderinae</taxon>
        <taxon>Caenorhabditis</taxon>
    </lineage>
</organism>
<feature type="region of interest" description="Disordered" evidence="1">
    <location>
        <begin position="1"/>
        <end position="20"/>
    </location>
</feature>
<evidence type="ECO:0000256" key="1">
    <source>
        <dbReference type="SAM" id="MobiDB-lite"/>
    </source>
</evidence>
<name>A0A6A5GIJ7_CAERE</name>
<dbReference type="GeneID" id="78777091"/>
<gene>
    <name evidence="2" type="ORF">GCK72_021066</name>
</gene>
<dbReference type="RefSeq" id="XP_053582904.1">
    <property type="nucleotide sequence ID" value="XM_053733991.1"/>
</dbReference>
<dbReference type="Proteomes" id="UP000483820">
    <property type="component" value="Chromosome V"/>
</dbReference>
<sequence length="336" mass="38474">MGSKASKNQSQGTKPPSTESVAVLQPFKPLTKPLTYPSLVSVVEFICFGRRKQLYAKCPTIRKLEERLPYHLERVEIQTRGPSNIILRFENVSIGNFGSKNESDGKIAMWCSGKWMERSTGLSLYEATEKFALYNLSRPGTTIKTLETKYTPKCILNCIPLTIENLIDRNDWNNWIIRTTRPVKTLQTDRIIRNDMIKYAKEVTVTRDPIIYTDILSEWNCESITIETELSCREVVDYCRSVSKRTDRPIGSVFKSKLSGYSTELFKMLSRELIARKITLTVFGGNVIQFAIIPINESTELNVFIMEHGKIETGLFEKLRQFGEHSQEMNETVVFG</sequence>
<accession>A0A6A5GIJ7</accession>
<dbReference type="CTD" id="78777091"/>
<dbReference type="EMBL" id="WUAV01000005">
    <property type="protein sequence ID" value="KAF1754503.1"/>
    <property type="molecule type" value="Genomic_DNA"/>
</dbReference>